<dbReference type="GO" id="GO:0008374">
    <property type="term" value="F:O-acyltransferase activity"/>
    <property type="evidence" value="ECO:0007669"/>
    <property type="project" value="TreeGrafter"/>
</dbReference>
<dbReference type="Proteomes" id="UP000438699">
    <property type="component" value="Unassembled WGS sequence"/>
</dbReference>
<comment type="caution">
    <text evidence="3">The sequence shown here is derived from an EMBL/GenBank/DDBJ whole genome shotgun (WGS) entry which is preliminary data.</text>
</comment>
<evidence type="ECO:0000256" key="2">
    <source>
        <dbReference type="ARBA" id="ARBA00022679"/>
    </source>
</evidence>
<evidence type="ECO:0000313" key="4">
    <source>
        <dbReference type="Proteomes" id="UP000438699"/>
    </source>
</evidence>
<evidence type="ECO:0000313" key="3">
    <source>
        <dbReference type="EMBL" id="KAB1441288.1"/>
    </source>
</evidence>
<organism evidence="3 4">
    <name type="scientific">Pseudodesulfovibrio senegalensis</name>
    <dbReference type="NCBI Taxonomy" id="1721087"/>
    <lineage>
        <taxon>Bacteria</taxon>
        <taxon>Pseudomonadati</taxon>
        <taxon>Thermodesulfobacteriota</taxon>
        <taxon>Desulfovibrionia</taxon>
        <taxon>Desulfovibrionales</taxon>
        <taxon>Desulfovibrionaceae</taxon>
    </lineage>
</organism>
<dbReference type="Pfam" id="PF00132">
    <property type="entry name" value="Hexapep"/>
    <property type="match status" value="1"/>
</dbReference>
<dbReference type="Gene3D" id="2.160.10.10">
    <property type="entry name" value="Hexapeptide repeat proteins"/>
    <property type="match status" value="1"/>
</dbReference>
<dbReference type="PANTHER" id="PTHR23416">
    <property type="entry name" value="SIALIC ACID SYNTHASE-RELATED"/>
    <property type="match status" value="1"/>
</dbReference>
<reference evidence="3 4" key="1">
    <citation type="journal article" date="2017" name="Int. J. Syst. Evol. Microbiol.">
        <title>Desulfovibrio senegalensis sp. nov., a mesophilic sulfate reducer isolated from marine sediment.</title>
        <authorList>
            <person name="Thioye A."/>
            <person name="Gam Z.B.A."/>
            <person name="Mbengue M."/>
            <person name="Cayol J.L."/>
            <person name="Joseph-Bartoli M."/>
            <person name="Toure-Kane C."/>
            <person name="Labat M."/>
        </authorList>
    </citation>
    <scope>NUCLEOTIDE SEQUENCE [LARGE SCALE GENOMIC DNA]</scope>
    <source>
        <strain evidence="3 4">DSM 101509</strain>
    </source>
</reference>
<dbReference type="GO" id="GO:0005829">
    <property type="term" value="C:cytosol"/>
    <property type="evidence" value="ECO:0007669"/>
    <property type="project" value="TreeGrafter"/>
</dbReference>
<keyword evidence="4" id="KW-1185">Reference proteome</keyword>
<dbReference type="PANTHER" id="PTHR23416:SF23">
    <property type="entry name" value="ACETYLTRANSFERASE C18B11.09C-RELATED"/>
    <property type="match status" value="1"/>
</dbReference>
<dbReference type="OrthoDB" id="9782091at2"/>
<dbReference type="InterPro" id="IPR011004">
    <property type="entry name" value="Trimer_LpxA-like_sf"/>
</dbReference>
<dbReference type="AlphaFoldDB" id="A0A6N6N1L3"/>
<name>A0A6N6N1L3_9BACT</name>
<sequence length="188" mass="20681">MRVGRFLERVIKMPWVALWGLPFFVFNAGELRHWMPMLGGAHEWLRTFFLRRLGARIGKGSRVRSHAYVTRPKFLRMGVNSRIGNGCRLFLHDRLTIGDNVHIGSGLSVITTDHRIDDPARPLAAQGMNLGPVTIEDDVYIGANVTILRGVTIHGRTVVAAGAVVTSELASGFVYGGVPAKPLRALDS</sequence>
<dbReference type="SUPFAM" id="SSF51161">
    <property type="entry name" value="Trimeric LpxA-like enzymes"/>
    <property type="match status" value="1"/>
</dbReference>
<gene>
    <name evidence="3" type="ORF">F8A88_10040</name>
</gene>
<proteinExistence type="inferred from homology"/>
<comment type="similarity">
    <text evidence="1">Belongs to the transferase hexapeptide repeat family.</text>
</comment>
<keyword evidence="2 3" id="KW-0808">Transferase</keyword>
<protein>
    <submittedName>
        <fullName evidence="3">Acyltransferase</fullName>
    </submittedName>
</protein>
<dbReference type="EMBL" id="WAIE01000004">
    <property type="protein sequence ID" value="KAB1441288.1"/>
    <property type="molecule type" value="Genomic_DNA"/>
</dbReference>
<dbReference type="InterPro" id="IPR051159">
    <property type="entry name" value="Hexapeptide_acetyltransf"/>
</dbReference>
<keyword evidence="3" id="KW-0012">Acyltransferase</keyword>
<evidence type="ECO:0000256" key="1">
    <source>
        <dbReference type="ARBA" id="ARBA00007274"/>
    </source>
</evidence>
<dbReference type="RefSeq" id="WP_151151031.1">
    <property type="nucleotide sequence ID" value="NZ_WAIE01000004.1"/>
</dbReference>
<dbReference type="CDD" id="cd04647">
    <property type="entry name" value="LbH_MAT_like"/>
    <property type="match status" value="1"/>
</dbReference>
<accession>A0A6N6N1L3</accession>
<dbReference type="InterPro" id="IPR001451">
    <property type="entry name" value="Hexapep"/>
</dbReference>